<reference evidence="2 3" key="1">
    <citation type="submission" date="2020-08" db="EMBL/GenBank/DDBJ databases">
        <title>Sequencing the genomes of 1000 actinobacteria strains.</title>
        <authorList>
            <person name="Klenk H.-P."/>
        </authorList>
    </citation>
    <scope>NUCLEOTIDE SEQUENCE [LARGE SCALE GENOMIC DNA]</scope>
    <source>
        <strain evidence="2 3">DSM 24947</strain>
    </source>
</reference>
<name>A0A7W7BQN7_9MICO</name>
<dbReference type="EMBL" id="JACHMD010000001">
    <property type="protein sequence ID" value="MBB4667048.1"/>
    <property type="molecule type" value="Genomic_DNA"/>
</dbReference>
<keyword evidence="3" id="KW-1185">Reference proteome</keyword>
<evidence type="ECO:0000313" key="2">
    <source>
        <dbReference type="EMBL" id="MBB4667048.1"/>
    </source>
</evidence>
<dbReference type="Proteomes" id="UP000573729">
    <property type="component" value="Unassembled WGS sequence"/>
</dbReference>
<evidence type="ECO:0000313" key="3">
    <source>
        <dbReference type="Proteomes" id="UP000573729"/>
    </source>
</evidence>
<feature type="region of interest" description="Disordered" evidence="1">
    <location>
        <begin position="1"/>
        <end position="46"/>
    </location>
</feature>
<gene>
    <name evidence="2" type="ORF">BKA24_001757</name>
</gene>
<comment type="caution">
    <text evidence="2">The sequence shown here is derived from an EMBL/GenBank/DDBJ whole genome shotgun (WGS) entry which is preliminary data.</text>
</comment>
<protein>
    <submittedName>
        <fullName evidence="2">Uncharacterized protein</fullName>
    </submittedName>
</protein>
<proteinExistence type="predicted"/>
<accession>A0A7W7BQN7</accession>
<evidence type="ECO:0000256" key="1">
    <source>
        <dbReference type="SAM" id="MobiDB-lite"/>
    </source>
</evidence>
<dbReference type="AlphaFoldDB" id="A0A7W7BQN7"/>
<dbReference type="RefSeq" id="WP_184217185.1">
    <property type="nucleotide sequence ID" value="NZ_JACHMD010000001.1"/>
</dbReference>
<organism evidence="2 3">
    <name type="scientific">Microbacterium marinum</name>
    <dbReference type="NCBI Taxonomy" id="421115"/>
    <lineage>
        <taxon>Bacteria</taxon>
        <taxon>Bacillati</taxon>
        <taxon>Actinomycetota</taxon>
        <taxon>Actinomycetes</taxon>
        <taxon>Micrococcales</taxon>
        <taxon>Microbacteriaceae</taxon>
        <taxon>Microbacterium</taxon>
    </lineage>
</organism>
<sequence>MHAPATLHRDRTRQPAARAATLDRRHARALKHGQPATRHGHARRAD</sequence>